<dbReference type="GO" id="GO:0003682">
    <property type="term" value="F:chromatin binding"/>
    <property type="evidence" value="ECO:0007669"/>
    <property type="project" value="InterPro"/>
</dbReference>
<gene>
    <name evidence="3" type="ORF">SETTUDRAFT_131128</name>
</gene>
<dbReference type="SUPFAM" id="SSF57903">
    <property type="entry name" value="FYVE/PHD zinc finger"/>
    <property type="match status" value="1"/>
</dbReference>
<dbReference type="InterPro" id="IPR013083">
    <property type="entry name" value="Znf_RING/FYVE/PHD"/>
</dbReference>
<dbReference type="Proteomes" id="UP000016935">
    <property type="component" value="Unassembled WGS sequence"/>
</dbReference>
<dbReference type="eggNOG" id="ENOG502SCMK">
    <property type="taxonomic scope" value="Eukaryota"/>
</dbReference>
<dbReference type="OrthoDB" id="10259622at2759"/>
<dbReference type="CDD" id="cd04370">
    <property type="entry name" value="BAH"/>
    <property type="match status" value="1"/>
</dbReference>
<reference evidence="3 4" key="2">
    <citation type="journal article" date="2013" name="PLoS Genet.">
        <title>Comparative genome structure, secondary metabolite, and effector coding capacity across Cochliobolus pathogens.</title>
        <authorList>
            <person name="Condon B.J."/>
            <person name="Leng Y."/>
            <person name="Wu D."/>
            <person name="Bushley K.E."/>
            <person name="Ohm R.A."/>
            <person name="Otillar R."/>
            <person name="Martin J."/>
            <person name="Schackwitz W."/>
            <person name="Grimwood J."/>
            <person name="MohdZainudin N."/>
            <person name="Xue C."/>
            <person name="Wang R."/>
            <person name="Manning V.A."/>
            <person name="Dhillon B."/>
            <person name="Tu Z.J."/>
            <person name="Steffenson B.J."/>
            <person name="Salamov A."/>
            <person name="Sun H."/>
            <person name="Lowry S."/>
            <person name="LaButti K."/>
            <person name="Han J."/>
            <person name="Copeland A."/>
            <person name="Lindquist E."/>
            <person name="Barry K."/>
            <person name="Schmutz J."/>
            <person name="Baker S.E."/>
            <person name="Ciuffetti L.M."/>
            <person name="Grigoriev I.V."/>
            <person name="Zhong S."/>
            <person name="Turgeon B.G."/>
        </authorList>
    </citation>
    <scope>NUCLEOTIDE SEQUENCE [LARGE SCALE GENOMIC DNA]</scope>
    <source>
        <strain evidence="4">28A</strain>
    </source>
</reference>
<feature type="compositionally biased region" description="Basic and acidic residues" evidence="1">
    <location>
        <begin position="447"/>
        <end position="458"/>
    </location>
</feature>
<feature type="compositionally biased region" description="Low complexity" evidence="1">
    <location>
        <begin position="304"/>
        <end position="314"/>
    </location>
</feature>
<name>R0JZP0_EXST2</name>
<protein>
    <recommendedName>
        <fullName evidence="2">BAH domain-containing protein</fullName>
    </recommendedName>
</protein>
<dbReference type="GeneID" id="19396126"/>
<keyword evidence="4" id="KW-1185">Reference proteome</keyword>
<proteinExistence type="predicted"/>
<dbReference type="PROSITE" id="PS51038">
    <property type="entry name" value="BAH"/>
    <property type="match status" value="1"/>
</dbReference>
<feature type="domain" description="BAH" evidence="2">
    <location>
        <begin position="120"/>
        <end position="242"/>
    </location>
</feature>
<feature type="region of interest" description="Disordered" evidence="1">
    <location>
        <begin position="1"/>
        <end position="25"/>
    </location>
</feature>
<dbReference type="HOGENOM" id="CLU_040680_1_0_1"/>
<evidence type="ECO:0000313" key="4">
    <source>
        <dbReference type="Proteomes" id="UP000016935"/>
    </source>
</evidence>
<reference evidence="3 4" key="1">
    <citation type="journal article" date="2012" name="PLoS Pathog.">
        <title>Diverse lifestyles and strategies of plant pathogenesis encoded in the genomes of eighteen Dothideomycetes fungi.</title>
        <authorList>
            <person name="Ohm R.A."/>
            <person name="Feau N."/>
            <person name="Henrissat B."/>
            <person name="Schoch C.L."/>
            <person name="Horwitz B.A."/>
            <person name="Barry K.W."/>
            <person name="Condon B.J."/>
            <person name="Copeland A.C."/>
            <person name="Dhillon B."/>
            <person name="Glaser F."/>
            <person name="Hesse C.N."/>
            <person name="Kosti I."/>
            <person name="LaButti K."/>
            <person name="Lindquist E.A."/>
            <person name="Lucas S."/>
            <person name="Salamov A.A."/>
            <person name="Bradshaw R.E."/>
            <person name="Ciuffetti L."/>
            <person name="Hamelin R.C."/>
            <person name="Kema G.H.J."/>
            <person name="Lawrence C."/>
            <person name="Scott J.A."/>
            <person name="Spatafora J.W."/>
            <person name="Turgeon B.G."/>
            <person name="de Wit P.J.G.M."/>
            <person name="Zhong S."/>
            <person name="Goodwin S.B."/>
            <person name="Grigoriev I.V."/>
        </authorList>
    </citation>
    <scope>NUCLEOTIDE SEQUENCE [LARGE SCALE GENOMIC DNA]</scope>
    <source>
        <strain evidence="4">28A</strain>
    </source>
</reference>
<feature type="region of interest" description="Disordered" evidence="1">
    <location>
        <begin position="289"/>
        <end position="314"/>
    </location>
</feature>
<dbReference type="SMART" id="SM00439">
    <property type="entry name" value="BAH"/>
    <property type="match status" value="1"/>
</dbReference>
<dbReference type="Gene3D" id="2.30.30.490">
    <property type="match status" value="1"/>
</dbReference>
<dbReference type="EMBL" id="KB908593">
    <property type="protein sequence ID" value="EOA86363.1"/>
    <property type="molecule type" value="Genomic_DNA"/>
</dbReference>
<dbReference type="InterPro" id="IPR011011">
    <property type="entry name" value="Znf_FYVE_PHD"/>
</dbReference>
<dbReference type="PANTHER" id="PTHR46364">
    <property type="entry name" value="OS08G0421900 PROTEIN"/>
    <property type="match status" value="1"/>
</dbReference>
<sequence length="458" mass="51198">MARKRKPSTEPAARHASTKEHVAKKRRVDWSTVEDFSGFTISPVNVKAQKKHTAADAKLLNNGVERKPPKYPGQDAPLDAYVVQPNIFPEAELSEVHVKISPALYWESTSRYRKFTINGEEFQVGQVVFVKNTEESECNAPDALDGWLAKVLEVRAGDSSHVYLRVFWAYRPEDLPGGRQPHHGVNEVIVSNHMDIIEALTVQSAADMVYWNDDPDSLPLPEDELFFRQSFDITKSNPLSKLNKYCIDNQPINPNELLVQCSHCSEWLHAHCLEEQAIQNLREDSEPICPLPNKRGRSDKHAKSNSNNSATKSSFDANLTVSDTGKARLTITCNDVSKEKMEMRQWDVDITCLKCGKVIENAEDGFQVAEHKDSTIHVFSHAAKDNGYENDPAPITPDSEKALIKDDGTDSVMDHQDRGQDAEMKGVPPNEAFANELEAASTTASETKGEMVKSRSSR</sequence>
<dbReference type="STRING" id="671987.R0JZP0"/>
<feature type="region of interest" description="Disordered" evidence="1">
    <location>
        <begin position="384"/>
        <end position="458"/>
    </location>
</feature>
<accession>R0JZP0</accession>
<dbReference type="RefSeq" id="XP_008025982.1">
    <property type="nucleotide sequence ID" value="XM_008027791.1"/>
</dbReference>
<dbReference type="InterPro" id="IPR001025">
    <property type="entry name" value="BAH_dom"/>
</dbReference>
<evidence type="ECO:0000313" key="3">
    <source>
        <dbReference type="EMBL" id="EOA86363.1"/>
    </source>
</evidence>
<organism evidence="3 4">
    <name type="scientific">Exserohilum turcicum (strain 28A)</name>
    <name type="common">Northern leaf blight fungus</name>
    <name type="synonym">Setosphaeria turcica</name>
    <dbReference type="NCBI Taxonomy" id="671987"/>
    <lineage>
        <taxon>Eukaryota</taxon>
        <taxon>Fungi</taxon>
        <taxon>Dikarya</taxon>
        <taxon>Ascomycota</taxon>
        <taxon>Pezizomycotina</taxon>
        <taxon>Dothideomycetes</taxon>
        <taxon>Pleosporomycetidae</taxon>
        <taxon>Pleosporales</taxon>
        <taxon>Pleosporineae</taxon>
        <taxon>Pleosporaceae</taxon>
        <taxon>Exserohilum</taxon>
    </lineage>
</organism>
<evidence type="ECO:0000259" key="2">
    <source>
        <dbReference type="PROSITE" id="PS51038"/>
    </source>
</evidence>
<evidence type="ECO:0000256" key="1">
    <source>
        <dbReference type="SAM" id="MobiDB-lite"/>
    </source>
</evidence>
<feature type="compositionally biased region" description="Basic and acidic residues" evidence="1">
    <location>
        <begin position="398"/>
        <end position="424"/>
    </location>
</feature>
<dbReference type="InterPro" id="IPR043151">
    <property type="entry name" value="BAH_sf"/>
</dbReference>
<dbReference type="Gene3D" id="3.30.40.10">
    <property type="entry name" value="Zinc/RING finger domain, C3HC4 (zinc finger)"/>
    <property type="match status" value="1"/>
</dbReference>
<dbReference type="AlphaFoldDB" id="R0JZP0"/>